<name>A0A5B8VV58_9SPHI</name>
<dbReference type="AlphaFoldDB" id="A0A5B8VV58"/>
<gene>
    <name evidence="3" type="ORF">FSB76_06180</name>
</gene>
<dbReference type="EMBL" id="CP042437">
    <property type="protein sequence ID" value="QEC75554.1"/>
    <property type="molecule type" value="Genomic_DNA"/>
</dbReference>
<keyword evidence="2" id="KW-0812">Transmembrane</keyword>
<proteinExistence type="predicted"/>
<dbReference type="Proteomes" id="UP000321362">
    <property type="component" value="Chromosome"/>
</dbReference>
<keyword evidence="2" id="KW-0472">Membrane</keyword>
<dbReference type="KEGG" id="mgk:FSB76_06180"/>
<dbReference type="RefSeq" id="WP_147052716.1">
    <property type="nucleotide sequence ID" value="NZ_CP042437.1"/>
</dbReference>
<feature type="region of interest" description="Disordered" evidence="1">
    <location>
        <begin position="87"/>
        <end position="112"/>
    </location>
</feature>
<evidence type="ECO:0000313" key="4">
    <source>
        <dbReference type="Proteomes" id="UP000321362"/>
    </source>
</evidence>
<dbReference type="OrthoDB" id="1419682at2"/>
<evidence type="ECO:0000256" key="2">
    <source>
        <dbReference type="SAM" id="Phobius"/>
    </source>
</evidence>
<evidence type="ECO:0000256" key="1">
    <source>
        <dbReference type="SAM" id="MobiDB-lite"/>
    </source>
</evidence>
<evidence type="ECO:0008006" key="5">
    <source>
        <dbReference type="Google" id="ProtNLM"/>
    </source>
</evidence>
<keyword evidence="4" id="KW-1185">Reference proteome</keyword>
<keyword evidence="2" id="KW-1133">Transmembrane helix</keyword>
<accession>A0A5B8VV58</accession>
<reference evidence="3 4" key="1">
    <citation type="journal article" date="2013" name="J. Microbiol.">
        <title>Mucilaginibacter ginsenosidivorax sp. nov., with ginsenoside converting activity isolated from sediment.</title>
        <authorList>
            <person name="Kim J.K."/>
            <person name="Choi T.E."/>
            <person name="Liu Q.M."/>
            <person name="Park H.Y."/>
            <person name="Yi T.H."/>
            <person name="Yoon M.H."/>
            <person name="Kim S.C."/>
            <person name="Im W.T."/>
        </authorList>
    </citation>
    <scope>NUCLEOTIDE SEQUENCE [LARGE SCALE GENOMIC DNA]</scope>
    <source>
        <strain evidence="3 4">KHI28</strain>
    </source>
</reference>
<sequence>MDDQLDDDLKNRIREVFENYEDTTADEGWLLLREKFPEEEKKRPMVWMWWAGAAAGLLLFLAIGVWMLNNNQTVNVNTAVVKPVKQDTRHQQAAQPDTFSRIAANKGSGNSNSVDTTISTQNNIAQNQAKPDKKPAINNPAVNAAAVNQNSVAVFTPLTKAPANAPAVKQPQNNSVNGTVNQFAAQQPAAANKQPIVVAIPGNKADSVKTAVTDAGKQQYAANPVVAPATKATTTNVTPNAANQQPTQARPSSANAMATMLAADNLQAPKAKDKAADDKKVKFGIYAATFFNYAKGSANQVNAGAGFTSDIRLSKNLKLSTGVALAQNTLKYNSSVPPNPSAANAVTFAAAAQDNKLVPASSFPVFKNYNASLVGLDVPINLKYEFNPEKTDAYFSAGLSSGTFINEAYTTSYGIPHNSLLSGATQQTSEETNRQSFNGFYFARTLNVSVGVGTALGKNRLIIEPFLKYPLQGMGAQQIKFGAGGLNLKFNFAGKR</sequence>
<feature type="transmembrane region" description="Helical" evidence="2">
    <location>
        <begin position="46"/>
        <end position="68"/>
    </location>
</feature>
<evidence type="ECO:0000313" key="3">
    <source>
        <dbReference type="EMBL" id="QEC75554.1"/>
    </source>
</evidence>
<protein>
    <recommendedName>
        <fullName evidence="5">PorT family protein</fullName>
    </recommendedName>
</protein>
<organism evidence="3 4">
    <name type="scientific">Mucilaginibacter ginsenosidivorax</name>
    <dbReference type="NCBI Taxonomy" id="862126"/>
    <lineage>
        <taxon>Bacteria</taxon>
        <taxon>Pseudomonadati</taxon>
        <taxon>Bacteroidota</taxon>
        <taxon>Sphingobacteriia</taxon>
        <taxon>Sphingobacteriales</taxon>
        <taxon>Sphingobacteriaceae</taxon>
        <taxon>Mucilaginibacter</taxon>
    </lineage>
</organism>